<accession>A0AA36MDD4</accession>
<feature type="transmembrane region" description="Helical" evidence="1">
    <location>
        <begin position="14"/>
        <end position="34"/>
    </location>
</feature>
<gene>
    <name evidence="3" type="ORF">CYNAS_LOCUS20164</name>
</gene>
<feature type="domain" description="7TM GPCR serpentine receptor class x (Srx)" evidence="2">
    <location>
        <begin position="20"/>
        <end position="245"/>
    </location>
</feature>
<keyword evidence="1" id="KW-0812">Transmembrane</keyword>
<comment type="caution">
    <text evidence="3">The sequence shown here is derived from an EMBL/GenBank/DDBJ whole genome shotgun (WGS) entry which is preliminary data.</text>
</comment>
<dbReference type="PANTHER" id="PTHR23017">
    <property type="entry name" value="SERPENTINE RECEPTOR, CLASS X"/>
    <property type="match status" value="1"/>
</dbReference>
<dbReference type="PANTHER" id="PTHR23017:SF21">
    <property type="entry name" value="7TM GPCR SERPENTINE RECEPTOR CLASS X (SRX) DOMAIN-CONTAINING PROTEIN"/>
    <property type="match status" value="1"/>
</dbReference>
<dbReference type="InterPro" id="IPR019430">
    <property type="entry name" value="7TM_GPCR_serpentine_rcpt_Srx"/>
</dbReference>
<feature type="transmembrane region" description="Helical" evidence="1">
    <location>
        <begin position="204"/>
        <end position="228"/>
    </location>
</feature>
<protein>
    <recommendedName>
        <fullName evidence="2">7TM GPCR serpentine receptor class x (Srx) domain-containing protein</fullName>
    </recommendedName>
</protein>
<feature type="transmembrane region" description="Helical" evidence="1">
    <location>
        <begin position="163"/>
        <end position="184"/>
    </location>
</feature>
<dbReference type="AlphaFoldDB" id="A0AA36MDD4"/>
<reference evidence="3" key="1">
    <citation type="submission" date="2023-07" db="EMBL/GenBank/DDBJ databases">
        <authorList>
            <consortium name="CYATHOMIX"/>
        </authorList>
    </citation>
    <scope>NUCLEOTIDE SEQUENCE</scope>
    <source>
        <strain evidence="3">N/A</strain>
    </source>
</reference>
<evidence type="ECO:0000259" key="2">
    <source>
        <dbReference type="Pfam" id="PF10328"/>
    </source>
</evidence>
<sequence length="294" mass="33571">MEPVEDSAKEDSRALGATLFVMATIGVTMCIIAIREDYRLRKLYLFKYFSLSHAIIHGLNQFLVVIIFMSTQTFVGQWMKPHVVGYFALSLQFSSLYTSITMSLNRLMSEHGKTSVLKINLIFVEICTKSFIEDCGFHFQPNGALFHFGKAPCGEFVSLYMDIIFNLILTSIVVPMDIYSLYTLYKYSKSRVMSTRRVKTEKPWFVQTLSNSLIFASMLFCFHIAVFFPNGLGPFLLTVAAWEFWLMSPQIVGVFVQKEYRLAYAKLFGLKVATKTDLMVQTTATKNAWHSVNS</sequence>
<dbReference type="EMBL" id="CATQJL010000316">
    <property type="protein sequence ID" value="CAJ0608181.1"/>
    <property type="molecule type" value="Genomic_DNA"/>
</dbReference>
<feature type="transmembrane region" description="Helical" evidence="1">
    <location>
        <begin position="46"/>
        <end position="71"/>
    </location>
</feature>
<feature type="transmembrane region" description="Helical" evidence="1">
    <location>
        <begin position="234"/>
        <end position="256"/>
    </location>
</feature>
<name>A0AA36MDD4_CYLNA</name>
<keyword evidence="1" id="KW-0472">Membrane</keyword>
<dbReference type="Proteomes" id="UP001176961">
    <property type="component" value="Unassembled WGS sequence"/>
</dbReference>
<dbReference type="Pfam" id="PF10328">
    <property type="entry name" value="7TM_GPCR_Srx"/>
    <property type="match status" value="1"/>
</dbReference>
<evidence type="ECO:0000313" key="3">
    <source>
        <dbReference type="EMBL" id="CAJ0608181.1"/>
    </source>
</evidence>
<evidence type="ECO:0000313" key="4">
    <source>
        <dbReference type="Proteomes" id="UP001176961"/>
    </source>
</evidence>
<keyword evidence="1" id="KW-1133">Transmembrane helix</keyword>
<organism evidence="3 4">
    <name type="scientific">Cylicocyclus nassatus</name>
    <name type="common">Nematode worm</name>
    <dbReference type="NCBI Taxonomy" id="53992"/>
    <lineage>
        <taxon>Eukaryota</taxon>
        <taxon>Metazoa</taxon>
        <taxon>Ecdysozoa</taxon>
        <taxon>Nematoda</taxon>
        <taxon>Chromadorea</taxon>
        <taxon>Rhabditida</taxon>
        <taxon>Rhabditina</taxon>
        <taxon>Rhabditomorpha</taxon>
        <taxon>Strongyloidea</taxon>
        <taxon>Strongylidae</taxon>
        <taxon>Cylicocyclus</taxon>
    </lineage>
</organism>
<proteinExistence type="predicted"/>
<evidence type="ECO:0000256" key="1">
    <source>
        <dbReference type="SAM" id="Phobius"/>
    </source>
</evidence>
<keyword evidence="4" id="KW-1185">Reference proteome</keyword>